<dbReference type="Gene3D" id="2.40.70.10">
    <property type="entry name" value="Acid Proteases"/>
    <property type="match status" value="1"/>
</dbReference>
<evidence type="ECO:0000256" key="1">
    <source>
        <dbReference type="SAM" id="MobiDB-lite"/>
    </source>
</evidence>
<dbReference type="AlphaFoldDB" id="A0ABD1ACJ9"/>
<dbReference type="EMBL" id="JBANAX010000534">
    <property type="protein sequence ID" value="KAL1204523.1"/>
    <property type="molecule type" value="Genomic_DNA"/>
</dbReference>
<dbReference type="CDD" id="cd00303">
    <property type="entry name" value="retropepsin_like"/>
    <property type="match status" value="1"/>
</dbReference>
<name>A0ABD1ACJ9_CARAN</name>
<evidence type="ECO:0000313" key="3">
    <source>
        <dbReference type="Proteomes" id="UP001558713"/>
    </source>
</evidence>
<feature type="compositionally biased region" description="Basic residues" evidence="1">
    <location>
        <begin position="297"/>
        <end position="311"/>
    </location>
</feature>
<accession>A0ABD1ACJ9</accession>
<feature type="region of interest" description="Disordered" evidence="1">
    <location>
        <begin position="265"/>
        <end position="311"/>
    </location>
</feature>
<gene>
    <name evidence="2" type="ORF">V5N11_019474</name>
</gene>
<reference evidence="2 3" key="1">
    <citation type="submission" date="2024-04" db="EMBL/GenBank/DDBJ databases">
        <title>Genome assembly C_amara_ONT_v2.</title>
        <authorList>
            <person name="Yant L."/>
            <person name="Moore C."/>
            <person name="Slenker M."/>
        </authorList>
    </citation>
    <scope>NUCLEOTIDE SEQUENCE [LARGE SCALE GENOMIC DNA]</scope>
    <source>
        <tissue evidence="2">Leaf</tissue>
    </source>
</reference>
<organism evidence="2 3">
    <name type="scientific">Cardamine amara subsp. amara</name>
    <dbReference type="NCBI Taxonomy" id="228776"/>
    <lineage>
        <taxon>Eukaryota</taxon>
        <taxon>Viridiplantae</taxon>
        <taxon>Streptophyta</taxon>
        <taxon>Embryophyta</taxon>
        <taxon>Tracheophyta</taxon>
        <taxon>Spermatophyta</taxon>
        <taxon>Magnoliopsida</taxon>
        <taxon>eudicotyledons</taxon>
        <taxon>Gunneridae</taxon>
        <taxon>Pentapetalae</taxon>
        <taxon>rosids</taxon>
        <taxon>malvids</taxon>
        <taxon>Brassicales</taxon>
        <taxon>Brassicaceae</taxon>
        <taxon>Cardamineae</taxon>
        <taxon>Cardamine</taxon>
    </lineage>
</organism>
<evidence type="ECO:0000313" key="2">
    <source>
        <dbReference type="EMBL" id="KAL1204523.1"/>
    </source>
</evidence>
<evidence type="ECO:0008006" key="4">
    <source>
        <dbReference type="Google" id="ProtNLM"/>
    </source>
</evidence>
<sequence>MEEQLQEIEAKIPLKEAIKLLCPSKTFLRERVLKRIKDQEEIAARNHECKVSMEKEVILQEKLDDRGTFTLPCSLGQTVFRDSLCNLGASVSVMPLTVVKRLGLKDYKPSKLSLILADRTIRRPYGMLENLPVRIGHVEVPTDFIMLEMDEEPRNPLILGIPFLASDGAVIDVKMGKIKLKLGKDLVMKFDIEKDPRKLTINGQLFAIEKNHQEADEFLEEFPSYIPLSIVVEPPNSPTDSSEWVNHMDYQSKDEEAYLEQQALEAQIEAPTRKRVKDEDEVSDAESRVQKSGSNRRSVRRTRSHHSTLSF</sequence>
<dbReference type="PANTHER" id="PTHR33067:SF31">
    <property type="entry name" value="RNA-DIRECTED DNA POLYMERASE"/>
    <property type="match status" value="1"/>
</dbReference>
<proteinExistence type="predicted"/>
<dbReference type="InterPro" id="IPR021109">
    <property type="entry name" value="Peptidase_aspartic_dom_sf"/>
</dbReference>
<dbReference type="PANTHER" id="PTHR33067">
    <property type="entry name" value="RNA-DIRECTED DNA POLYMERASE-RELATED"/>
    <property type="match status" value="1"/>
</dbReference>
<keyword evidence="3" id="KW-1185">Reference proteome</keyword>
<comment type="caution">
    <text evidence="2">The sequence shown here is derived from an EMBL/GenBank/DDBJ whole genome shotgun (WGS) entry which is preliminary data.</text>
</comment>
<dbReference type="Proteomes" id="UP001558713">
    <property type="component" value="Unassembled WGS sequence"/>
</dbReference>
<protein>
    <recommendedName>
        <fullName evidence="4">Aspartic peptidase DDI1-type domain-containing protein</fullName>
    </recommendedName>
</protein>